<dbReference type="InterPro" id="IPR007157">
    <property type="entry name" value="PspA_VIPP1"/>
</dbReference>
<keyword evidence="2" id="KW-0175">Coiled coil</keyword>
<comment type="caution">
    <text evidence="3">The sequence shown here is derived from an EMBL/GenBank/DDBJ whole genome shotgun (WGS) entry which is preliminary data.</text>
</comment>
<protein>
    <submittedName>
        <fullName evidence="3">PspA/IM30 family protein</fullName>
    </submittedName>
</protein>
<dbReference type="RefSeq" id="WP_251512445.1">
    <property type="nucleotide sequence ID" value="NZ_JAMBON010000006.1"/>
</dbReference>
<accession>A0ABW4HMM1</accession>
<proteinExistence type="inferred from homology"/>
<evidence type="ECO:0000313" key="3">
    <source>
        <dbReference type="EMBL" id="MFD1606853.1"/>
    </source>
</evidence>
<feature type="coiled-coil region" evidence="2">
    <location>
        <begin position="33"/>
        <end position="81"/>
    </location>
</feature>
<evidence type="ECO:0000313" key="4">
    <source>
        <dbReference type="Proteomes" id="UP001597221"/>
    </source>
</evidence>
<dbReference type="Pfam" id="PF04012">
    <property type="entry name" value="PspA_IM30"/>
    <property type="match status" value="1"/>
</dbReference>
<gene>
    <name evidence="3" type="ORF">ACFSBH_04225</name>
</gene>
<name>A0ABW4HMM1_9BACI</name>
<evidence type="ECO:0000256" key="2">
    <source>
        <dbReference type="SAM" id="Coils"/>
    </source>
</evidence>
<keyword evidence="4" id="KW-1185">Reference proteome</keyword>
<sequence>MGILSRFSTLMKANINHHLDVMKQPDKIVQKTLRDINLDLRTVNSERNALESDVKRAKQAVDECEAEIRKLERYRERVEERDYEKAMMFANKQEELETKKLELVSTYNQLIVDAKQLKLLEEKLALDLRQLELRSYSIREKTALLNQQEKINTSDSHVSSGFSSYEEELNFKIDEAEALAKLRNQTKEIENIDAEISKLIPNKDQESN</sequence>
<organism evidence="3 4">
    <name type="scientific">Oceanobacillus luteolus</name>
    <dbReference type="NCBI Taxonomy" id="1274358"/>
    <lineage>
        <taxon>Bacteria</taxon>
        <taxon>Bacillati</taxon>
        <taxon>Bacillota</taxon>
        <taxon>Bacilli</taxon>
        <taxon>Bacillales</taxon>
        <taxon>Bacillaceae</taxon>
        <taxon>Oceanobacillus</taxon>
    </lineage>
</organism>
<dbReference type="Proteomes" id="UP001597221">
    <property type="component" value="Unassembled WGS sequence"/>
</dbReference>
<comment type="similarity">
    <text evidence="1">Belongs to the PspA/Vipp/IM30 family.</text>
</comment>
<reference evidence="4" key="1">
    <citation type="journal article" date="2019" name="Int. J. Syst. Evol. Microbiol.">
        <title>The Global Catalogue of Microorganisms (GCM) 10K type strain sequencing project: providing services to taxonomists for standard genome sequencing and annotation.</title>
        <authorList>
            <consortium name="The Broad Institute Genomics Platform"/>
            <consortium name="The Broad Institute Genome Sequencing Center for Infectious Disease"/>
            <person name="Wu L."/>
            <person name="Ma J."/>
        </authorList>
    </citation>
    <scope>NUCLEOTIDE SEQUENCE [LARGE SCALE GENOMIC DNA]</scope>
    <source>
        <strain evidence="4">CGMCC 1.12376</strain>
    </source>
</reference>
<evidence type="ECO:0000256" key="1">
    <source>
        <dbReference type="ARBA" id="ARBA00043985"/>
    </source>
</evidence>
<dbReference type="EMBL" id="JBHUDE010000016">
    <property type="protein sequence ID" value="MFD1606853.1"/>
    <property type="molecule type" value="Genomic_DNA"/>
</dbReference>